<keyword evidence="4" id="KW-1185">Reference proteome</keyword>
<evidence type="ECO:0000256" key="1">
    <source>
        <dbReference type="SAM" id="Phobius"/>
    </source>
</evidence>
<dbReference type="PANTHER" id="PTHR30383">
    <property type="entry name" value="THIOESTERASE 1/PROTEASE 1/LYSOPHOSPHOLIPASE L1"/>
    <property type="match status" value="1"/>
</dbReference>
<keyword evidence="1" id="KW-0472">Membrane</keyword>
<feature type="domain" description="SGNH hydrolase-type esterase" evidence="2">
    <location>
        <begin position="133"/>
        <end position="289"/>
    </location>
</feature>
<keyword evidence="3" id="KW-0378">Hydrolase</keyword>
<dbReference type="InterPro" id="IPR051532">
    <property type="entry name" value="Ester_Hydrolysis_Enzymes"/>
</dbReference>
<dbReference type="STRING" id="980251.GCA_001642875_03650"/>
<keyword evidence="1" id="KW-0812">Transmembrane</keyword>
<dbReference type="SUPFAM" id="SSF52266">
    <property type="entry name" value="SGNH hydrolase"/>
    <property type="match status" value="1"/>
</dbReference>
<organism evidence="3 4">
    <name type="scientific">Mariniblastus fucicola</name>
    <dbReference type="NCBI Taxonomy" id="980251"/>
    <lineage>
        <taxon>Bacteria</taxon>
        <taxon>Pseudomonadati</taxon>
        <taxon>Planctomycetota</taxon>
        <taxon>Planctomycetia</taxon>
        <taxon>Pirellulales</taxon>
        <taxon>Pirellulaceae</taxon>
        <taxon>Mariniblastus</taxon>
    </lineage>
</organism>
<reference evidence="3 4" key="1">
    <citation type="submission" date="2019-08" db="EMBL/GenBank/DDBJ databases">
        <title>Deep-cultivation of Planctomycetes and their phenomic and genomic characterization uncovers novel biology.</title>
        <authorList>
            <person name="Wiegand S."/>
            <person name="Jogler M."/>
            <person name="Boedeker C."/>
            <person name="Pinto D."/>
            <person name="Vollmers J."/>
            <person name="Rivas-Marin E."/>
            <person name="Kohn T."/>
            <person name="Peeters S.H."/>
            <person name="Heuer A."/>
            <person name="Rast P."/>
            <person name="Oberbeckmann S."/>
            <person name="Bunk B."/>
            <person name="Jeske O."/>
            <person name="Meyerdierks A."/>
            <person name="Storesund J.E."/>
            <person name="Kallscheuer N."/>
            <person name="Luecker S."/>
            <person name="Lage O.M."/>
            <person name="Pohl T."/>
            <person name="Merkel B.J."/>
            <person name="Hornburger P."/>
            <person name="Mueller R.-W."/>
            <person name="Bruemmer F."/>
            <person name="Labrenz M."/>
            <person name="Spormann A.M."/>
            <person name="Op den Camp H."/>
            <person name="Overmann J."/>
            <person name="Amann R."/>
            <person name="Jetten M.S.M."/>
            <person name="Mascher T."/>
            <person name="Medema M.H."/>
            <person name="Devos D.P."/>
            <person name="Kaster A.-K."/>
            <person name="Ovreas L."/>
            <person name="Rohde M."/>
            <person name="Galperin M.Y."/>
            <person name="Jogler C."/>
        </authorList>
    </citation>
    <scope>NUCLEOTIDE SEQUENCE [LARGE SCALE GENOMIC DNA]</scope>
    <source>
        <strain evidence="3 4">FC18</strain>
    </source>
</reference>
<evidence type="ECO:0000259" key="2">
    <source>
        <dbReference type="Pfam" id="PF13472"/>
    </source>
</evidence>
<evidence type="ECO:0000313" key="3">
    <source>
        <dbReference type="EMBL" id="QEG20264.1"/>
    </source>
</evidence>
<dbReference type="Pfam" id="PF13472">
    <property type="entry name" value="Lipase_GDSL_2"/>
    <property type="match status" value="1"/>
</dbReference>
<dbReference type="InterPro" id="IPR013830">
    <property type="entry name" value="SGNH_hydro"/>
</dbReference>
<feature type="transmembrane region" description="Helical" evidence="1">
    <location>
        <begin position="65"/>
        <end position="82"/>
    </location>
</feature>
<evidence type="ECO:0000313" key="4">
    <source>
        <dbReference type="Proteomes" id="UP000322214"/>
    </source>
</evidence>
<dbReference type="InterPro" id="IPR036514">
    <property type="entry name" value="SGNH_hydro_sf"/>
</dbReference>
<dbReference type="EMBL" id="CP042912">
    <property type="protein sequence ID" value="QEG20264.1"/>
    <property type="molecule type" value="Genomic_DNA"/>
</dbReference>
<sequence length="303" mass="33712">MRYLKLILALLTIASGLLVFPNRIPEFAGLWLVWCSVRNFQDRLTRFELLAIPAWLAIKWPEPTVALAVFVLVVVLASVTLGRSRDASQVSRSGRQLSCLLVLWLSWAVWLAHHHSGYSGSQRTGNPDGPVVCLGDSLTDFGYPEKLGTRIPQPIADFGFNGYTTTDGLKLAPDIVALNPHTVVIELGGHDYKNGESRSQTEVKMRELILRFQECGANVVLVEIPRGFINDPWYGLEREQARSHDLALIPDTMIRRLIYWSPIIPPGSLVPEASRLSRDGLHPNDAGNQMMAETVAGYLDFGR</sequence>
<dbReference type="RefSeq" id="WP_075085678.1">
    <property type="nucleotide sequence ID" value="NZ_CP042912.1"/>
</dbReference>
<dbReference type="GO" id="GO:0004622">
    <property type="term" value="F:phosphatidylcholine lysophospholipase activity"/>
    <property type="evidence" value="ECO:0007669"/>
    <property type="project" value="TreeGrafter"/>
</dbReference>
<dbReference type="Gene3D" id="3.40.50.1110">
    <property type="entry name" value="SGNH hydrolase"/>
    <property type="match status" value="1"/>
</dbReference>
<gene>
    <name evidence="3" type="ORF">MFFC18_01110</name>
</gene>
<protein>
    <submittedName>
        <fullName evidence="3">GDSL-like Lipase/Acylhydrolase</fullName>
    </submittedName>
</protein>
<dbReference type="Proteomes" id="UP000322214">
    <property type="component" value="Chromosome"/>
</dbReference>
<name>A0A5B9P1X7_9BACT</name>
<accession>A0A5B9P1X7</accession>
<dbReference type="KEGG" id="mff:MFFC18_01110"/>
<proteinExistence type="predicted"/>
<dbReference type="OrthoDB" id="2513075at2"/>
<dbReference type="PANTHER" id="PTHR30383:SF5">
    <property type="entry name" value="SGNH HYDROLASE-TYPE ESTERASE DOMAIN-CONTAINING PROTEIN"/>
    <property type="match status" value="1"/>
</dbReference>
<keyword evidence="1" id="KW-1133">Transmembrane helix</keyword>
<dbReference type="AlphaFoldDB" id="A0A5B9P1X7"/>